<gene>
    <name evidence="6" type="ORF">V8G54_035554</name>
</gene>
<dbReference type="GO" id="GO:0051301">
    <property type="term" value="P:cell division"/>
    <property type="evidence" value="ECO:0007669"/>
    <property type="project" value="UniProtKB-UniRule"/>
</dbReference>
<dbReference type="Pfam" id="PF08613">
    <property type="entry name" value="Cyclin"/>
    <property type="match status" value="2"/>
</dbReference>
<dbReference type="PANTHER" id="PTHR15615">
    <property type="match status" value="1"/>
</dbReference>
<dbReference type="Gene3D" id="1.10.472.10">
    <property type="entry name" value="Cyclin-like"/>
    <property type="match status" value="2"/>
</dbReference>
<evidence type="ECO:0000256" key="4">
    <source>
        <dbReference type="ARBA" id="ARBA00023306"/>
    </source>
</evidence>
<evidence type="ECO:0000256" key="2">
    <source>
        <dbReference type="ARBA" id="ARBA00022618"/>
    </source>
</evidence>
<evidence type="ECO:0000313" key="6">
    <source>
        <dbReference type="EMBL" id="WVY90040.1"/>
    </source>
</evidence>
<dbReference type="AlphaFoldDB" id="A0AAQ3RFS8"/>
<dbReference type="GO" id="GO:0019901">
    <property type="term" value="F:protein kinase binding"/>
    <property type="evidence" value="ECO:0007669"/>
    <property type="project" value="UniProtKB-UniRule"/>
</dbReference>
<accession>A0AAQ3RFS8</accession>
<reference evidence="6 7" key="1">
    <citation type="journal article" date="2023" name="Life. Sci Alliance">
        <title>Evolutionary insights into 3D genome organization and epigenetic landscape of Vigna mungo.</title>
        <authorList>
            <person name="Junaid A."/>
            <person name="Singh B."/>
            <person name="Bhatia S."/>
        </authorList>
    </citation>
    <scope>NUCLEOTIDE SEQUENCE [LARGE SCALE GENOMIC DNA]</scope>
    <source>
        <strain evidence="6">Urdbean</strain>
    </source>
</reference>
<keyword evidence="3 5" id="KW-0195">Cyclin</keyword>
<dbReference type="SUPFAM" id="SSF47954">
    <property type="entry name" value="Cyclin-like"/>
    <property type="match status" value="1"/>
</dbReference>
<proteinExistence type="inferred from homology"/>
<dbReference type="EMBL" id="CP144690">
    <property type="protein sequence ID" value="WVY90040.1"/>
    <property type="molecule type" value="Genomic_DNA"/>
</dbReference>
<name>A0AAQ3RFS8_VIGMU</name>
<protein>
    <recommendedName>
        <fullName evidence="5">Cyclin</fullName>
    </recommendedName>
</protein>
<evidence type="ECO:0000313" key="7">
    <source>
        <dbReference type="Proteomes" id="UP001374535"/>
    </source>
</evidence>
<organism evidence="6 7">
    <name type="scientific">Vigna mungo</name>
    <name type="common">Black gram</name>
    <name type="synonym">Phaseolus mungo</name>
    <dbReference type="NCBI Taxonomy" id="3915"/>
    <lineage>
        <taxon>Eukaryota</taxon>
        <taxon>Viridiplantae</taxon>
        <taxon>Streptophyta</taxon>
        <taxon>Embryophyta</taxon>
        <taxon>Tracheophyta</taxon>
        <taxon>Spermatophyta</taxon>
        <taxon>Magnoliopsida</taxon>
        <taxon>eudicotyledons</taxon>
        <taxon>Gunneridae</taxon>
        <taxon>Pentapetalae</taxon>
        <taxon>rosids</taxon>
        <taxon>fabids</taxon>
        <taxon>Fabales</taxon>
        <taxon>Fabaceae</taxon>
        <taxon>Papilionoideae</taxon>
        <taxon>50 kb inversion clade</taxon>
        <taxon>NPAAA clade</taxon>
        <taxon>indigoferoid/millettioid clade</taxon>
        <taxon>Phaseoleae</taxon>
        <taxon>Vigna</taxon>
    </lineage>
</organism>
<dbReference type="PANTHER" id="PTHR15615:SF108">
    <property type="entry name" value="PROTEIN CNPPD1"/>
    <property type="match status" value="1"/>
</dbReference>
<keyword evidence="4" id="KW-0131">Cell cycle</keyword>
<comment type="similarity">
    <text evidence="1">Belongs to the cyclin family. Cyclin U/P subfamily.</text>
</comment>
<keyword evidence="2" id="KW-0132">Cell division</keyword>
<dbReference type="Proteomes" id="UP001374535">
    <property type="component" value="Chromosome 11"/>
</dbReference>
<dbReference type="InterPro" id="IPR013922">
    <property type="entry name" value="Cyclin_PHO80-like"/>
</dbReference>
<dbReference type="InterPro" id="IPR036915">
    <property type="entry name" value="Cyclin-like_sf"/>
</dbReference>
<dbReference type="InterPro" id="IPR012389">
    <property type="entry name" value="Cyclin_P/U"/>
</dbReference>
<evidence type="ECO:0000256" key="3">
    <source>
        <dbReference type="ARBA" id="ARBA00023127"/>
    </source>
</evidence>
<keyword evidence="7" id="KW-1185">Reference proteome</keyword>
<dbReference type="PIRSF" id="PIRSF027110">
    <property type="entry name" value="PREG"/>
    <property type="match status" value="1"/>
</dbReference>
<evidence type="ECO:0000256" key="1">
    <source>
        <dbReference type="ARBA" id="ARBA00007215"/>
    </source>
</evidence>
<sequence>MLILVLGLGQETRDLGNSMVLVETDKGIGVPRVLSLLSSVLERLVQRNETLLEANHIKDVVTVFHGLRAPSLSVRKYIDRIFKYSGCSPSCFVVAQIYVDRFIQHTEIKLTSLNVHRLLITSIMLAAKFIDAYKCKFKIEQGHIISSCRCLHYVSCGGYAEAVSLLCCLVYRFYNNAYYAKVGGVSTSELNRLEMSFLFGVDFRLQVSVDTFGRYCRQLEKEAAETLQIERPMQACRIKESWSNKDDPTCASTIAR</sequence>
<evidence type="ECO:0000256" key="5">
    <source>
        <dbReference type="PIRNR" id="PIRNR027110"/>
    </source>
</evidence>